<gene>
    <name evidence="2" type="ORF">BCUN_0558</name>
</gene>
<organism evidence="2 3">
    <name type="scientific">Bifidobacterium cuniculi</name>
    <dbReference type="NCBI Taxonomy" id="1688"/>
    <lineage>
        <taxon>Bacteria</taxon>
        <taxon>Bacillati</taxon>
        <taxon>Actinomycetota</taxon>
        <taxon>Actinomycetes</taxon>
        <taxon>Bifidobacteriales</taxon>
        <taxon>Bifidobacteriaceae</taxon>
        <taxon>Bifidobacterium</taxon>
    </lineage>
</organism>
<accession>A0A087B4V6</accession>
<feature type="region of interest" description="Disordered" evidence="1">
    <location>
        <begin position="1"/>
        <end position="48"/>
    </location>
</feature>
<evidence type="ECO:0000313" key="3">
    <source>
        <dbReference type="Proteomes" id="UP000029067"/>
    </source>
</evidence>
<reference evidence="2 3" key="1">
    <citation type="submission" date="2014-03" db="EMBL/GenBank/DDBJ databases">
        <title>Genomics of Bifidobacteria.</title>
        <authorList>
            <person name="Ventura M."/>
            <person name="Milani C."/>
            <person name="Lugli G.A."/>
        </authorList>
    </citation>
    <scope>NUCLEOTIDE SEQUENCE [LARGE SCALE GENOMIC DNA]</scope>
    <source>
        <strain evidence="2 3">LMG 10738</strain>
    </source>
</reference>
<comment type="caution">
    <text evidence="2">The sequence shown here is derived from an EMBL/GenBank/DDBJ whole genome shotgun (WGS) entry which is preliminary data.</text>
</comment>
<evidence type="ECO:0000313" key="2">
    <source>
        <dbReference type="EMBL" id="KFI66056.1"/>
    </source>
</evidence>
<proteinExistence type="predicted"/>
<dbReference type="STRING" id="1688.BCUN_0558"/>
<dbReference type="AlphaFoldDB" id="A0A087B4V6"/>
<name>A0A087B4V6_9BIFI</name>
<evidence type="ECO:0000256" key="1">
    <source>
        <dbReference type="SAM" id="MobiDB-lite"/>
    </source>
</evidence>
<dbReference type="Proteomes" id="UP000029067">
    <property type="component" value="Unassembled WGS sequence"/>
</dbReference>
<protein>
    <submittedName>
        <fullName evidence="2">Uncharacterized protein</fullName>
    </submittedName>
</protein>
<sequence length="132" mass="14029">MPVMRKPKGAPNGAGGQFDANPMRDVGRPPMPPTPSNQPASGVYPAPPAWETAGWEAKNRIDLLASRGDAAGAVSLARSIGAFCPGDRIPYAEGYVAIFDGRTLESAFVQGRRVTMCEQFMPETVRVPGRDA</sequence>
<dbReference type="EMBL" id="JGYV01000001">
    <property type="protein sequence ID" value="KFI66056.1"/>
    <property type="molecule type" value="Genomic_DNA"/>
</dbReference>
<keyword evidence="3" id="KW-1185">Reference proteome</keyword>